<evidence type="ECO:0000313" key="9">
    <source>
        <dbReference type="EMBL" id="KAG5527594.1"/>
    </source>
</evidence>
<organism evidence="9 10">
    <name type="scientific">Rhododendron griersonianum</name>
    <dbReference type="NCBI Taxonomy" id="479676"/>
    <lineage>
        <taxon>Eukaryota</taxon>
        <taxon>Viridiplantae</taxon>
        <taxon>Streptophyta</taxon>
        <taxon>Embryophyta</taxon>
        <taxon>Tracheophyta</taxon>
        <taxon>Spermatophyta</taxon>
        <taxon>Magnoliopsida</taxon>
        <taxon>eudicotyledons</taxon>
        <taxon>Gunneridae</taxon>
        <taxon>Pentapetalae</taxon>
        <taxon>asterids</taxon>
        <taxon>Ericales</taxon>
        <taxon>Ericaceae</taxon>
        <taxon>Ericoideae</taxon>
        <taxon>Rhodoreae</taxon>
        <taxon>Rhododendron</taxon>
    </lineage>
</organism>
<dbReference type="Pfam" id="PF03619">
    <property type="entry name" value="Solute_trans_a"/>
    <property type="match status" value="1"/>
</dbReference>
<accession>A0AAV6IKP9</accession>
<evidence type="ECO:0000256" key="5">
    <source>
        <dbReference type="ARBA" id="ARBA00022692"/>
    </source>
</evidence>
<evidence type="ECO:0000256" key="1">
    <source>
        <dbReference type="ARBA" id="ARBA00004141"/>
    </source>
</evidence>
<dbReference type="GO" id="GO:0009813">
    <property type="term" value="P:flavonoid biosynthetic process"/>
    <property type="evidence" value="ECO:0007669"/>
    <property type="project" value="UniProtKB-KW"/>
</dbReference>
<dbReference type="InterPro" id="IPR005178">
    <property type="entry name" value="Ostalpha/TMEM184C"/>
</dbReference>
<dbReference type="PROSITE" id="PS00375">
    <property type="entry name" value="UDPGT"/>
    <property type="match status" value="1"/>
</dbReference>
<protein>
    <recommendedName>
        <fullName evidence="11">UDP-glycosyltransferases domain-containing protein</fullName>
    </recommendedName>
</protein>
<dbReference type="FunFam" id="3.40.50.2000:FF:000060">
    <property type="entry name" value="Glycosyltransferase"/>
    <property type="match status" value="1"/>
</dbReference>
<dbReference type="PANTHER" id="PTHR48048">
    <property type="entry name" value="GLYCOSYLTRANSFERASE"/>
    <property type="match status" value="1"/>
</dbReference>
<dbReference type="CDD" id="cd03784">
    <property type="entry name" value="GT1_Gtf-like"/>
    <property type="match status" value="1"/>
</dbReference>
<evidence type="ECO:0000256" key="8">
    <source>
        <dbReference type="ARBA" id="ARBA00023241"/>
    </source>
</evidence>
<dbReference type="Gene3D" id="3.40.50.2000">
    <property type="entry name" value="Glycogen Phosphorylase B"/>
    <property type="match status" value="2"/>
</dbReference>
<sequence>MGGRPKSCCLKLKWSSSEAKLLSDDVLLSSHSIRWGVLVFLAAKSRFIKDAEEAAEFQNFIICVEMLIAAVGHLYAFSYKEYVGANIGGSCGFTGSLAHALKLNDFYHDTVHQMELEMEMEMLVEITHCHYHSTMDRKLVFCDTKFLSLLTTFRDNYTILSPLTFSVMDTMTPLLVSPKIIDASRLILELKILTSRMANSDNHRMPPHIALFPSAGMGHLMPFLRLAALLSSHNCTITLITPTPTVSAAESTHLTTFFSSHPHIRRLHFPILPFDSSSTPINTDDPFFIRWSQISQSLPLLSPLLSSLSPPLSVVLSDFAASMSFSQLADHLSIPYYVVFSSSARFLSLFASLPSLNLGGIEDYVEIPDLHPLPKSSLPPPFFNPNHFFTSFALSNVQSFPKAKGMFLNTFEEFEMETITALNNGRVLSAMKLPHVIPIGPLEPFKVENGEKSEKGSDYLMWLDGQSDGSVVYVSFGSRTAMSKEQIREIGNGLERSGCAFFWVLKGSKVDKEDTVGIEELLGEGFVERTKSRGVAVKGWVEQEEILSHPAIGGFVSHCGWNSVMEAARHGVPVLAWPIHGDQKVNAEVAETAGLGMWVREWGWGGERLVRGEEVGEKIREMMSDEKLRRRGREIGEEARKAWEQSGSSQKALMEFIDELKHTNLAGVEANIA</sequence>
<dbReference type="Proteomes" id="UP000823749">
    <property type="component" value="Chromosome 10"/>
</dbReference>
<gene>
    <name evidence="9" type="ORF">RHGRI_028494</name>
</gene>
<comment type="caution">
    <text evidence="9">The sequence shown here is derived from an EMBL/GenBank/DDBJ whole genome shotgun (WGS) entry which is preliminary data.</text>
</comment>
<dbReference type="Pfam" id="PF00201">
    <property type="entry name" value="UDPGT"/>
    <property type="match status" value="1"/>
</dbReference>
<dbReference type="InterPro" id="IPR035595">
    <property type="entry name" value="UDP_glycos_trans_CS"/>
</dbReference>
<dbReference type="InterPro" id="IPR050481">
    <property type="entry name" value="UDP-glycosyltransf_plant"/>
</dbReference>
<dbReference type="InterPro" id="IPR002213">
    <property type="entry name" value="UDP_glucos_trans"/>
</dbReference>
<keyword evidence="4" id="KW-0808">Transferase</keyword>
<keyword evidence="7" id="KW-0472">Membrane</keyword>
<keyword evidence="6" id="KW-1133">Transmembrane helix</keyword>
<comment type="subcellular location">
    <subcellularLocation>
        <location evidence="1">Membrane</location>
        <topology evidence="1">Multi-pass membrane protein</topology>
    </subcellularLocation>
</comment>
<dbReference type="GO" id="GO:0016020">
    <property type="term" value="C:membrane"/>
    <property type="evidence" value="ECO:0007669"/>
    <property type="project" value="UniProtKB-SubCell"/>
</dbReference>
<keyword evidence="3" id="KW-0328">Glycosyltransferase</keyword>
<evidence type="ECO:0000256" key="4">
    <source>
        <dbReference type="ARBA" id="ARBA00022679"/>
    </source>
</evidence>
<keyword evidence="10" id="KW-1185">Reference proteome</keyword>
<evidence type="ECO:0000256" key="6">
    <source>
        <dbReference type="ARBA" id="ARBA00022989"/>
    </source>
</evidence>
<evidence type="ECO:0000256" key="7">
    <source>
        <dbReference type="ARBA" id="ARBA00023136"/>
    </source>
</evidence>
<evidence type="ECO:0008006" key="11">
    <source>
        <dbReference type="Google" id="ProtNLM"/>
    </source>
</evidence>
<dbReference type="GO" id="GO:0035251">
    <property type="term" value="F:UDP-glucosyltransferase activity"/>
    <property type="evidence" value="ECO:0007669"/>
    <property type="project" value="InterPro"/>
</dbReference>
<dbReference type="EMBL" id="JACTNZ010000010">
    <property type="protein sequence ID" value="KAG5527594.1"/>
    <property type="molecule type" value="Genomic_DNA"/>
</dbReference>
<keyword evidence="8" id="KW-0284">Flavonoid biosynthesis</keyword>
<comment type="similarity">
    <text evidence="2">Belongs to the UDP-glycosyltransferase family.</text>
</comment>
<dbReference type="AlphaFoldDB" id="A0AAV6IKP9"/>
<evidence type="ECO:0000256" key="2">
    <source>
        <dbReference type="ARBA" id="ARBA00009995"/>
    </source>
</evidence>
<name>A0AAV6IKP9_9ERIC</name>
<keyword evidence="5" id="KW-0812">Transmembrane</keyword>
<reference evidence="9" key="1">
    <citation type="submission" date="2020-08" db="EMBL/GenBank/DDBJ databases">
        <title>Plant Genome Project.</title>
        <authorList>
            <person name="Zhang R.-G."/>
        </authorList>
    </citation>
    <scope>NUCLEOTIDE SEQUENCE</scope>
    <source>
        <strain evidence="9">WSP0</strain>
        <tissue evidence="9">Leaf</tissue>
    </source>
</reference>
<evidence type="ECO:0000313" key="10">
    <source>
        <dbReference type="Proteomes" id="UP000823749"/>
    </source>
</evidence>
<dbReference type="SUPFAM" id="SSF53756">
    <property type="entry name" value="UDP-Glycosyltransferase/glycogen phosphorylase"/>
    <property type="match status" value="1"/>
</dbReference>
<evidence type="ECO:0000256" key="3">
    <source>
        <dbReference type="ARBA" id="ARBA00022676"/>
    </source>
</evidence>
<proteinExistence type="inferred from homology"/>
<dbReference type="GO" id="GO:0016138">
    <property type="term" value="P:glycoside biosynthetic process"/>
    <property type="evidence" value="ECO:0007669"/>
    <property type="project" value="UniProtKB-ARBA"/>
</dbReference>
<dbReference type="PANTHER" id="PTHR48048:SF76">
    <property type="entry name" value="UDP-GLYCOSYLTRANSFERASE 708D1-LIKE"/>
    <property type="match status" value="1"/>
</dbReference>